<keyword evidence="2" id="KW-1185">Reference proteome</keyword>
<evidence type="ECO:0000313" key="2">
    <source>
        <dbReference type="Proteomes" id="UP000249218"/>
    </source>
</evidence>
<name>A0A2W1BHS2_HELAM</name>
<reference evidence="1 2" key="1">
    <citation type="journal article" date="2017" name="BMC Biol.">
        <title>Genomic innovations, transcriptional plasticity and gene loss underlying the evolution and divergence of two highly polyphagous and invasive Helicoverpa pest species.</title>
        <authorList>
            <person name="Pearce S.L."/>
            <person name="Clarke D.F."/>
            <person name="East P.D."/>
            <person name="Elfekih S."/>
            <person name="Gordon K.H."/>
            <person name="Jermiin L.S."/>
            <person name="McGaughran A."/>
            <person name="Oakeshott J.G."/>
            <person name="Papanikolaou A."/>
            <person name="Perera O.P."/>
            <person name="Rane R.V."/>
            <person name="Richards S."/>
            <person name="Tay W.T."/>
            <person name="Walsh T.K."/>
            <person name="Anderson A."/>
            <person name="Anderson C.J."/>
            <person name="Asgari S."/>
            <person name="Board P.G."/>
            <person name="Bretschneider A."/>
            <person name="Campbell P.M."/>
            <person name="Chertemps T."/>
            <person name="Christeller J.T."/>
            <person name="Coppin C.W."/>
            <person name="Downes S.J."/>
            <person name="Duan G."/>
            <person name="Farnsworth C.A."/>
            <person name="Good R.T."/>
            <person name="Han L.B."/>
            <person name="Han Y.C."/>
            <person name="Hatje K."/>
            <person name="Horne I."/>
            <person name="Huang Y.P."/>
            <person name="Hughes D.S."/>
            <person name="Jacquin-Joly E."/>
            <person name="James W."/>
            <person name="Jhangiani S."/>
            <person name="Kollmar M."/>
            <person name="Kuwar S.S."/>
            <person name="Li S."/>
            <person name="Liu N.Y."/>
            <person name="Maibeche M.T."/>
            <person name="Miller J.R."/>
            <person name="Montagne N."/>
            <person name="Perry T."/>
            <person name="Qu J."/>
            <person name="Song S.V."/>
            <person name="Sutton G.G."/>
            <person name="Vogel H."/>
            <person name="Walenz B.P."/>
            <person name="Xu W."/>
            <person name="Zhang H.J."/>
            <person name="Zou Z."/>
            <person name="Batterham P."/>
            <person name="Edwards O.R."/>
            <person name="Feyereisen R."/>
            <person name="Gibbs R.A."/>
            <person name="Heckel D.G."/>
            <person name="McGrath A."/>
            <person name="Robin C."/>
            <person name="Scherer S.E."/>
            <person name="Worley K.C."/>
            <person name="Wu Y.D."/>
        </authorList>
    </citation>
    <scope>NUCLEOTIDE SEQUENCE [LARGE SCALE GENOMIC DNA]</scope>
    <source>
        <strain evidence="1">Harm_GR_Male_#8</strain>
        <tissue evidence="1">Whole organism</tissue>
    </source>
</reference>
<proteinExistence type="predicted"/>
<evidence type="ECO:0000313" key="1">
    <source>
        <dbReference type="EMBL" id="PZC72757.1"/>
    </source>
</evidence>
<dbReference type="AlphaFoldDB" id="A0A2W1BHS2"/>
<evidence type="ECO:0008006" key="3">
    <source>
        <dbReference type="Google" id="ProtNLM"/>
    </source>
</evidence>
<organism evidence="1 2">
    <name type="scientific">Helicoverpa armigera</name>
    <name type="common">Cotton bollworm</name>
    <name type="synonym">Heliothis armigera</name>
    <dbReference type="NCBI Taxonomy" id="29058"/>
    <lineage>
        <taxon>Eukaryota</taxon>
        <taxon>Metazoa</taxon>
        <taxon>Ecdysozoa</taxon>
        <taxon>Arthropoda</taxon>
        <taxon>Hexapoda</taxon>
        <taxon>Insecta</taxon>
        <taxon>Pterygota</taxon>
        <taxon>Neoptera</taxon>
        <taxon>Endopterygota</taxon>
        <taxon>Lepidoptera</taxon>
        <taxon>Glossata</taxon>
        <taxon>Ditrysia</taxon>
        <taxon>Noctuoidea</taxon>
        <taxon>Noctuidae</taxon>
        <taxon>Heliothinae</taxon>
        <taxon>Helicoverpa</taxon>
    </lineage>
</organism>
<accession>A0A2W1BHS2</accession>
<dbReference type="Gene3D" id="1.25.40.480">
    <property type="match status" value="1"/>
</dbReference>
<sequence length="307" mass="35556">MSYIWTFAPESKALLQSCLNAAGPQDESNKWFQKFGPQNLDLINKTIDTIVVNDSPEIDDKPATQENQDEDILNAAQEFLDPEIDIISKFGDLVENCKKTPKLLEDLAKNLPTATAEKLFKHILDTKDISRDFLTIFYKYFTPHYIRRENSRFCTEILLETYKKYPVHFKLAFKVILKDLEVQNTVVNDFILHLEPKNLTDLLEFISDLQLSSEQFCHNLFTILTAYKTCNKTDIIQNYILSYLKTYPDTCSSDKNFGKLMLAYLQNEKACKNKIDCELLEGIVERHKSPFKRPCLSILKEIKDGNL</sequence>
<protein>
    <recommendedName>
        <fullName evidence="3">Fanconi Anaemia group E protein C-terminal domain-containing protein</fullName>
    </recommendedName>
</protein>
<dbReference type="OrthoDB" id="7466113at2759"/>
<dbReference type="EMBL" id="KZ150158">
    <property type="protein sequence ID" value="PZC72757.1"/>
    <property type="molecule type" value="Genomic_DNA"/>
</dbReference>
<gene>
    <name evidence="1" type="primary">HaOG210684</name>
    <name evidence="1" type="ORF">B5X24_HaOG210684</name>
</gene>
<dbReference type="Proteomes" id="UP000249218">
    <property type="component" value="Unassembled WGS sequence"/>
</dbReference>